<sequence length="395" mass="44533">MAEQSFSVEAWINADQAHGSNHHVSLSLPEQVCYWTRATAAAGGGYLYGDASGVRTLLPNLEALEKFDLNKGYPEAFIRKADPDDAVPVDVILYGAMYSDLPLDRTTVVTFRNNLNKLLMTPLQRNEPWVIDAVFYNNTLFLEIVKLQGKQQPPDHDRFTYYGYKFEAICTDADPDTVVDSTGEFASMFQVRLGQHLILMAAEMDAWEEPAEQEQENFAGYAELKTYVVPQGERGIQRLYQEKYPRWWLQSFLAGVPTLVLGGRDRDGIIRKVTRLPVTRLPAMARTQGYPFDAFQLLRFGDAALEWMRNAASATPEEQVRFTYDSQQRAITTTVLSPDMGSNLPERVVAALTRPMAQEEEQGSDAENQMDVSQLQLEEVAEDMDPTHNTYGSAF</sequence>
<dbReference type="Pfam" id="PF08652">
    <property type="entry name" value="RAI1"/>
    <property type="match status" value="1"/>
</dbReference>
<evidence type="ECO:0000256" key="1">
    <source>
        <dbReference type="ARBA" id="ARBA00006562"/>
    </source>
</evidence>
<dbReference type="GO" id="GO:0003723">
    <property type="term" value="F:RNA binding"/>
    <property type="evidence" value="ECO:0007669"/>
    <property type="project" value="UniProtKB-KW"/>
</dbReference>
<dbReference type="GO" id="GO:0005829">
    <property type="term" value="C:cytosol"/>
    <property type="evidence" value="ECO:0007669"/>
    <property type="project" value="TreeGrafter"/>
</dbReference>
<organism evidence="4 5">
    <name type="scientific">Volvox africanus</name>
    <dbReference type="NCBI Taxonomy" id="51714"/>
    <lineage>
        <taxon>Eukaryota</taxon>
        <taxon>Viridiplantae</taxon>
        <taxon>Chlorophyta</taxon>
        <taxon>core chlorophytes</taxon>
        <taxon>Chlorophyceae</taxon>
        <taxon>CS clade</taxon>
        <taxon>Chlamydomonadales</taxon>
        <taxon>Volvocaceae</taxon>
        <taxon>Volvox</taxon>
    </lineage>
</organism>
<comment type="function">
    <text evidence="2">Decapping enzyme for NAD-capped RNAs: specifically hydrolyzes the nicotinamide adenine dinucleotide (NAD) cap from a subset of RNAs by removing the entire NAD moiety from the 5'-end of an NAD-capped RNA.</text>
</comment>
<keyword evidence="2" id="KW-0378">Hydrolase</keyword>
<gene>
    <name evidence="4" type="ORF">Vafri_10666</name>
</gene>
<evidence type="ECO:0000259" key="3">
    <source>
        <dbReference type="Pfam" id="PF08652"/>
    </source>
</evidence>
<dbReference type="PANTHER" id="PTHR12395:SF9">
    <property type="entry name" value="DECAPPING AND EXORIBONUCLEASE PROTEIN"/>
    <property type="match status" value="1"/>
</dbReference>
<comment type="similarity">
    <text evidence="1 2">Belongs to the DXO/Dom3Z family.</text>
</comment>
<feature type="domain" description="RAI1-like" evidence="3">
    <location>
        <begin position="29"/>
        <end position="337"/>
    </location>
</feature>
<keyword evidence="2" id="KW-0547">Nucleotide-binding</keyword>
<dbReference type="GO" id="GO:0046872">
    <property type="term" value="F:metal ion binding"/>
    <property type="evidence" value="ECO:0007669"/>
    <property type="project" value="UniProtKB-KW"/>
</dbReference>
<dbReference type="GO" id="GO:0034353">
    <property type="term" value="F:mRNA 5'-diphosphatase activity"/>
    <property type="evidence" value="ECO:0007669"/>
    <property type="project" value="TreeGrafter"/>
</dbReference>
<dbReference type="InterPro" id="IPR013961">
    <property type="entry name" value="RAI1"/>
</dbReference>
<dbReference type="GO" id="GO:0000166">
    <property type="term" value="F:nucleotide binding"/>
    <property type="evidence" value="ECO:0007669"/>
    <property type="project" value="UniProtKB-KW"/>
</dbReference>
<dbReference type="Proteomes" id="UP000747399">
    <property type="component" value="Unassembled WGS sequence"/>
</dbReference>
<comment type="caution">
    <text evidence="4">The sequence shown here is derived from an EMBL/GenBank/DDBJ whole genome shotgun (WGS) entry which is preliminary data.</text>
</comment>
<comment type="cofactor">
    <cofactor evidence="2">
        <name>a divalent metal cation</name>
        <dbReference type="ChEBI" id="CHEBI:60240"/>
    </cofactor>
</comment>
<keyword evidence="2" id="KW-0479">Metal-binding</keyword>
<dbReference type="PANTHER" id="PTHR12395">
    <property type="entry name" value="DOM-3 RELATED"/>
    <property type="match status" value="1"/>
</dbReference>
<dbReference type="EMBL" id="BNCO01000020">
    <property type="protein sequence ID" value="GIL54992.1"/>
    <property type="molecule type" value="Genomic_DNA"/>
</dbReference>
<keyword evidence="2" id="KW-0539">Nucleus</keyword>
<dbReference type="GO" id="GO:0005634">
    <property type="term" value="C:nucleus"/>
    <property type="evidence" value="ECO:0007669"/>
    <property type="project" value="UniProtKB-SubCell"/>
</dbReference>
<keyword evidence="5" id="KW-1185">Reference proteome</keyword>
<protein>
    <recommendedName>
        <fullName evidence="2">Decapping nuclease</fullName>
        <ecNumber evidence="2">3.6.1.-</ecNumber>
    </recommendedName>
</protein>
<name>A0A8J4B658_9CHLO</name>
<dbReference type="AlphaFoldDB" id="A0A8J4B658"/>
<accession>A0A8J4B658</accession>
<evidence type="ECO:0000313" key="5">
    <source>
        <dbReference type="Proteomes" id="UP000747399"/>
    </source>
</evidence>
<proteinExistence type="inferred from homology"/>
<evidence type="ECO:0000256" key="2">
    <source>
        <dbReference type="RuleBase" id="RU367113"/>
    </source>
</evidence>
<dbReference type="GO" id="GO:0000956">
    <property type="term" value="P:nuclear-transcribed mRNA catabolic process"/>
    <property type="evidence" value="ECO:0007669"/>
    <property type="project" value="TreeGrafter"/>
</dbReference>
<dbReference type="GO" id="GO:0110155">
    <property type="term" value="P:NAD-cap decapping"/>
    <property type="evidence" value="ECO:0007669"/>
    <property type="project" value="TreeGrafter"/>
</dbReference>
<comment type="subcellular location">
    <subcellularLocation>
        <location evidence="2">Nucleus</location>
    </subcellularLocation>
</comment>
<dbReference type="InterPro" id="IPR039039">
    <property type="entry name" value="RAI1-like_fam"/>
</dbReference>
<evidence type="ECO:0000313" key="4">
    <source>
        <dbReference type="EMBL" id="GIL54992.1"/>
    </source>
</evidence>
<dbReference type="GO" id="GO:0004518">
    <property type="term" value="F:nuclease activity"/>
    <property type="evidence" value="ECO:0007669"/>
    <property type="project" value="UniProtKB-KW"/>
</dbReference>
<reference evidence="4" key="1">
    <citation type="journal article" date="2021" name="Proc. Natl. Acad. Sci. U.S.A.">
        <title>Three genomes in the algal genus Volvox reveal the fate of a haploid sex-determining region after a transition to homothallism.</title>
        <authorList>
            <person name="Yamamoto K."/>
            <person name="Hamaji T."/>
            <person name="Kawai-Toyooka H."/>
            <person name="Matsuzaki R."/>
            <person name="Takahashi F."/>
            <person name="Nishimura Y."/>
            <person name="Kawachi M."/>
            <person name="Noguchi H."/>
            <person name="Minakuchi Y."/>
            <person name="Umen J.G."/>
            <person name="Toyoda A."/>
            <person name="Nozaki H."/>
        </authorList>
    </citation>
    <scope>NUCLEOTIDE SEQUENCE</scope>
    <source>
        <strain evidence="4">NIES-3780</strain>
    </source>
</reference>
<keyword evidence="2" id="KW-0540">Nuclease</keyword>
<keyword evidence="2" id="KW-0694">RNA-binding</keyword>
<dbReference type="EC" id="3.6.1.-" evidence="2"/>